<gene>
    <name evidence="10" type="ORF">TIFTF001_030963</name>
</gene>
<dbReference type="InterPro" id="IPR055186">
    <property type="entry name" value="C2H2-2nd_BIRD-IDD"/>
</dbReference>
<dbReference type="PANTHER" id="PTHR10593:SF214">
    <property type="entry name" value="PROTEIN INDETERMINATE-DOMAIN 5, CHLOROPLASTIC"/>
    <property type="match status" value="1"/>
</dbReference>
<dbReference type="InterPro" id="IPR036236">
    <property type="entry name" value="Znf_C2H2_sf"/>
</dbReference>
<keyword evidence="1" id="KW-0479">Metal-binding</keyword>
<dbReference type="GO" id="GO:0005634">
    <property type="term" value="C:nucleus"/>
    <property type="evidence" value="ECO:0007669"/>
    <property type="project" value="TreeGrafter"/>
</dbReference>
<name>A0AA88J0E2_FICCA</name>
<keyword evidence="7" id="KW-0804">Transcription</keyword>
<evidence type="ECO:0000313" key="10">
    <source>
        <dbReference type="EMBL" id="GMN61878.1"/>
    </source>
</evidence>
<dbReference type="Gene3D" id="3.30.160.60">
    <property type="entry name" value="Classic Zinc Finger"/>
    <property type="match status" value="2"/>
</dbReference>
<dbReference type="Pfam" id="PF22996">
    <property type="entry name" value="C2H2-2nd_BIRD-IDD"/>
    <property type="match status" value="1"/>
</dbReference>
<dbReference type="InterPro" id="IPR013087">
    <property type="entry name" value="Znf_C2H2_type"/>
</dbReference>
<evidence type="ECO:0000256" key="3">
    <source>
        <dbReference type="ARBA" id="ARBA00022771"/>
    </source>
</evidence>
<evidence type="ECO:0000259" key="9">
    <source>
        <dbReference type="PROSITE" id="PS50157"/>
    </source>
</evidence>
<proteinExistence type="predicted"/>
<dbReference type="InterPro" id="IPR031140">
    <property type="entry name" value="IDD1-16"/>
</dbReference>
<keyword evidence="3 8" id="KW-0863">Zinc-finger</keyword>
<dbReference type="GO" id="GO:0003677">
    <property type="term" value="F:DNA binding"/>
    <property type="evidence" value="ECO:0007669"/>
    <property type="project" value="UniProtKB-KW"/>
</dbReference>
<accession>A0AA88J0E2</accession>
<keyword evidence="5" id="KW-0805">Transcription regulation</keyword>
<keyword evidence="6" id="KW-0238">DNA-binding</keyword>
<evidence type="ECO:0000256" key="5">
    <source>
        <dbReference type="ARBA" id="ARBA00023015"/>
    </source>
</evidence>
<dbReference type="SMART" id="SM00355">
    <property type="entry name" value="ZnF_C2H2"/>
    <property type="match status" value="3"/>
</dbReference>
<dbReference type="Pfam" id="PF22992">
    <property type="entry name" value="C2CH-4th_BIRD-IDD"/>
    <property type="match status" value="1"/>
</dbReference>
<evidence type="ECO:0000256" key="4">
    <source>
        <dbReference type="ARBA" id="ARBA00022833"/>
    </source>
</evidence>
<keyword evidence="2" id="KW-0677">Repeat</keyword>
<evidence type="ECO:0000256" key="8">
    <source>
        <dbReference type="PROSITE-ProRule" id="PRU00042"/>
    </source>
</evidence>
<evidence type="ECO:0000256" key="6">
    <source>
        <dbReference type="ARBA" id="ARBA00023125"/>
    </source>
</evidence>
<keyword evidence="11" id="KW-1185">Reference proteome</keyword>
<dbReference type="GO" id="GO:0008270">
    <property type="term" value="F:zinc ion binding"/>
    <property type="evidence" value="ECO:0007669"/>
    <property type="project" value="UniProtKB-KW"/>
</dbReference>
<dbReference type="GO" id="GO:0003700">
    <property type="term" value="F:DNA-binding transcription factor activity"/>
    <property type="evidence" value="ECO:0007669"/>
    <property type="project" value="TreeGrafter"/>
</dbReference>
<comment type="caution">
    <text evidence="10">The sequence shown here is derived from an EMBL/GenBank/DDBJ whole genome shotgun (WGS) entry which is preliminary data.</text>
</comment>
<organism evidence="10 11">
    <name type="scientific">Ficus carica</name>
    <name type="common">Common fig</name>
    <dbReference type="NCBI Taxonomy" id="3494"/>
    <lineage>
        <taxon>Eukaryota</taxon>
        <taxon>Viridiplantae</taxon>
        <taxon>Streptophyta</taxon>
        <taxon>Embryophyta</taxon>
        <taxon>Tracheophyta</taxon>
        <taxon>Spermatophyta</taxon>
        <taxon>Magnoliopsida</taxon>
        <taxon>eudicotyledons</taxon>
        <taxon>Gunneridae</taxon>
        <taxon>Pentapetalae</taxon>
        <taxon>rosids</taxon>
        <taxon>fabids</taxon>
        <taxon>Rosales</taxon>
        <taxon>Moraceae</taxon>
        <taxon>Ficeae</taxon>
        <taxon>Ficus</taxon>
    </lineage>
</organism>
<reference evidence="10" key="1">
    <citation type="submission" date="2023-07" db="EMBL/GenBank/DDBJ databases">
        <title>draft genome sequence of fig (Ficus carica).</title>
        <authorList>
            <person name="Takahashi T."/>
            <person name="Nishimura K."/>
        </authorList>
    </citation>
    <scope>NUCLEOTIDE SEQUENCE</scope>
</reference>
<dbReference type="FunFam" id="3.30.160.60:FF:000131">
    <property type="entry name" value="protein indeterminate-domain 5, chloroplastic-like"/>
    <property type="match status" value="1"/>
</dbReference>
<dbReference type="PROSITE" id="PS50157">
    <property type="entry name" value="ZINC_FINGER_C2H2_2"/>
    <property type="match status" value="1"/>
</dbReference>
<evidence type="ECO:0000256" key="1">
    <source>
        <dbReference type="ARBA" id="ARBA00022723"/>
    </source>
</evidence>
<keyword evidence="4" id="KW-0862">Zinc</keyword>
<feature type="domain" description="C2H2-type" evidence="9">
    <location>
        <begin position="23"/>
        <end position="45"/>
    </location>
</feature>
<dbReference type="PROSITE" id="PS00028">
    <property type="entry name" value="ZINC_FINGER_C2H2_1"/>
    <property type="match status" value="1"/>
</dbReference>
<evidence type="ECO:0000313" key="11">
    <source>
        <dbReference type="Proteomes" id="UP001187192"/>
    </source>
</evidence>
<sequence>MTSDSDAEVIALSPKTLMATNRFICEVCNKGFQREQNLQLHRRGHNLPWKLKQKTNKEPKRKVFLCPEPTCVHHDPSRALGDLTGIKKHYSRKHGEKKWKCEKCSKRYAVQSDWKAHSKTCGTREYRCECGTLFSRRDSLITHRAFCDALAQETARHPVAGMSTIGGHQIYGNSHVNLGLSQIGSQFSSLQNHPSNNILRLGNPTGTTPKLEHLINPTTNPTSFGNPPQTFPSSPFFNIPESPNPSFQHHQPADPHHNQPYFNKPLHVLTQLPDLQPNNSSSSDLFNLGFFSNVDGSNGTGTSMFSTSMGDHIPGPGMSTSLYGDNSVRQENLSPHMSATALLQKATQIESTSSLVDASSLLRSLRDSAARVAKPETFGGDQHHHHQHDIVGNENHFQGLMNSSVFGGFNGDGISLEQRQENRNLSGLDESTNKLHQNLGMRFGESDKLTLDFLGVGEIVRNMQGGGMEGLGTLDPQLKSTQQSQLFGAGTTLQ</sequence>
<dbReference type="Pfam" id="PF22995">
    <property type="entry name" value="C2CH-3rd_BIRD-IDD"/>
    <property type="match status" value="1"/>
</dbReference>
<dbReference type="AlphaFoldDB" id="A0AA88J0E2"/>
<dbReference type="Pfam" id="PF12874">
    <property type="entry name" value="zf-met"/>
    <property type="match status" value="1"/>
</dbReference>
<evidence type="ECO:0000256" key="7">
    <source>
        <dbReference type="ARBA" id="ARBA00023163"/>
    </source>
</evidence>
<dbReference type="InterPro" id="IPR055185">
    <property type="entry name" value="C2CH-4th_BIRD-IDD"/>
</dbReference>
<dbReference type="FunFam" id="3.30.160.60:FF:000554">
    <property type="entry name" value="protein indeterminate-domain 12-like"/>
    <property type="match status" value="1"/>
</dbReference>
<dbReference type="Proteomes" id="UP001187192">
    <property type="component" value="Unassembled WGS sequence"/>
</dbReference>
<dbReference type="EMBL" id="BTGU01000119">
    <property type="protein sequence ID" value="GMN61878.1"/>
    <property type="molecule type" value="Genomic_DNA"/>
</dbReference>
<protein>
    <recommendedName>
        <fullName evidence="9">C2H2-type domain-containing protein</fullName>
    </recommendedName>
</protein>
<evidence type="ECO:0000256" key="2">
    <source>
        <dbReference type="ARBA" id="ARBA00022737"/>
    </source>
</evidence>
<dbReference type="PANTHER" id="PTHR10593">
    <property type="entry name" value="SERINE/THREONINE-PROTEIN KINASE RIO"/>
    <property type="match status" value="1"/>
</dbReference>
<dbReference type="SUPFAM" id="SSF57667">
    <property type="entry name" value="beta-beta-alpha zinc fingers"/>
    <property type="match status" value="1"/>
</dbReference>
<dbReference type="InterPro" id="IPR055187">
    <property type="entry name" value="C2CH-3rd_BIRD-IDD"/>
</dbReference>